<dbReference type="RefSeq" id="XP_005103773.1">
    <property type="nucleotide sequence ID" value="XM_005103716.3"/>
</dbReference>
<dbReference type="SUPFAM" id="SSF46689">
    <property type="entry name" value="Homeodomain-like"/>
    <property type="match status" value="1"/>
</dbReference>
<protein>
    <submittedName>
        <fullName evidence="8">Uncharacterized protein LOC101854734</fullName>
    </submittedName>
</protein>
<keyword evidence="1 4" id="KW-0238">DNA-binding</keyword>
<feature type="region of interest" description="Disordered" evidence="5">
    <location>
        <begin position="673"/>
        <end position="756"/>
    </location>
</feature>
<dbReference type="Gene3D" id="1.10.10.60">
    <property type="entry name" value="Homeodomain-like"/>
    <property type="match status" value="1"/>
</dbReference>
<feature type="compositionally biased region" description="Polar residues" evidence="5">
    <location>
        <begin position="132"/>
        <end position="158"/>
    </location>
</feature>
<feature type="domain" description="Homeobox" evidence="6">
    <location>
        <begin position="763"/>
        <end position="826"/>
    </location>
</feature>
<dbReference type="CDD" id="cd00086">
    <property type="entry name" value="homeodomain"/>
    <property type="match status" value="1"/>
</dbReference>
<dbReference type="Proteomes" id="UP000694888">
    <property type="component" value="Unplaced"/>
</dbReference>
<evidence type="ECO:0000256" key="1">
    <source>
        <dbReference type="ARBA" id="ARBA00023125"/>
    </source>
</evidence>
<feature type="compositionally biased region" description="Polar residues" evidence="5">
    <location>
        <begin position="614"/>
        <end position="623"/>
    </location>
</feature>
<keyword evidence="3 4" id="KW-0539">Nucleus</keyword>
<name>A0ABM0JXD4_APLCA</name>
<evidence type="ECO:0000259" key="6">
    <source>
        <dbReference type="PROSITE" id="PS50071"/>
    </source>
</evidence>
<feature type="region of interest" description="Disordered" evidence="5">
    <location>
        <begin position="97"/>
        <end position="116"/>
    </location>
</feature>
<evidence type="ECO:0000256" key="3">
    <source>
        <dbReference type="ARBA" id="ARBA00023242"/>
    </source>
</evidence>
<feature type="region of interest" description="Disordered" evidence="5">
    <location>
        <begin position="132"/>
        <end position="166"/>
    </location>
</feature>
<evidence type="ECO:0000256" key="5">
    <source>
        <dbReference type="SAM" id="MobiDB-lite"/>
    </source>
</evidence>
<dbReference type="InterPro" id="IPR009057">
    <property type="entry name" value="Homeodomain-like_sf"/>
</dbReference>
<evidence type="ECO:0000256" key="2">
    <source>
        <dbReference type="ARBA" id="ARBA00023155"/>
    </source>
</evidence>
<reference evidence="8" key="1">
    <citation type="submission" date="2025-08" db="UniProtKB">
        <authorList>
            <consortium name="RefSeq"/>
        </authorList>
    </citation>
    <scope>IDENTIFICATION</scope>
</reference>
<feature type="DNA-binding region" description="Homeobox" evidence="4">
    <location>
        <begin position="765"/>
        <end position="827"/>
    </location>
</feature>
<keyword evidence="7" id="KW-1185">Reference proteome</keyword>
<dbReference type="PROSITE" id="PS50071">
    <property type="entry name" value="HOMEOBOX_2"/>
    <property type="match status" value="1"/>
</dbReference>
<keyword evidence="2 4" id="KW-0371">Homeobox</keyword>
<feature type="region of interest" description="Disordered" evidence="5">
    <location>
        <begin position="190"/>
        <end position="213"/>
    </location>
</feature>
<comment type="subcellular location">
    <subcellularLocation>
        <location evidence="4">Nucleus</location>
    </subcellularLocation>
</comment>
<dbReference type="SMART" id="SM00389">
    <property type="entry name" value="HOX"/>
    <property type="match status" value="1"/>
</dbReference>
<dbReference type="Pfam" id="PF05920">
    <property type="entry name" value="Homeobox_KN"/>
    <property type="match status" value="1"/>
</dbReference>
<sequence>MTDLDMTAGKACGVQTSEKNVSPKENRKQLTQTVCLEVEGLDLNDNVVSEKEEYISNDDSSPGEGMHISTSVSAVDAVCKLKPHVDEIKPRVVINDDEDTTVDQTESDNKVSNSSSQLAVIKVEECSLSDMNENQSAHTPEQFDSQQKFNRPISTSRPSPDEPVIIDLDDYSRNNIKCLRAENNEDPRIPDKCLHKSVNEPFPSDPRRMTDSPKLDFLSDKTAFFMIEQDESSHSDINHYLQVQPSIFYDSDNEKFDGLSEQRGFHSPNSQAMLKELNSTDVIEPCNNWEISSIFSNLKEYQYPFLDDGNILQVAQNISPTVKLNLKHDEPEGSGVDSGVFGMSICETSCGFPVENINIPVENNADTSYFLDEKELKLSCIDSAIGSESCTDSALMNETEGDKIDSHSVFQLASNFEYGMGNLTHSTISSQGIHHQAVDPEEQSPNLAFFPCKTVATPDDVALFDPNNKSGYYYSQYPNYDSYYHQNTSNCPAHTSGTQWGAAELANDSLLPVSSKVNSWFAPPSGNLTNDSVMPELVQYLPANAQDDEETDDADEFDNIPVTFPKTFEEDVPQYFASPGSVASTSCFSTDSSLLQEYSPSSVSQPPSASSTPGVTETKSDPNTDFFGSWHVPQTVLPHLDISKTLCPPMAVPNCSLSREQIDPSLLHFGLNQNTKRPFPSMADAMRSARSSRSGTKKGVDSDKPYARSNGRQRKNQIQSAKISTSTPKSKGKKKASAKTKSDSLEQATNDEEDRLEGDELVANRARHNEPLRQHAVCIMLQWFYRNVDNPYPSKADKEAMAREGGITENQVKSWFANKRNRTNNTKPKVQKRAMEEKLMEVCKDLKRNHHNPMADNTHIIQQLSGIIQHYQTAKQE</sequence>
<dbReference type="GeneID" id="101854734"/>
<feature type="compositionally biased region" description="Low complexity" evidence="5">
    <location>
        <begin position="681"/>
        <end position="694"/>
    </location>
</feature>
<dbReference type="InterPro" id="IPR050224">
    <property type="entry name" value="TALE_homeobox"/>
</dbReference>
<proteinExistence type="predicted"/>
<feature type="region of interest" description="Disordered" evidence="5">
    <location>
        <begin position="598"/>
        <end position="627"/>
    </location>
</feature>
<dbReference type="InterPro" id="IPR008422">
    <property type="entry name" value="KN_HD"/>
</dbReference>
<evidence type="ECO:0000313" key="8">
    <source>
        <dbReference type="RefSeq" id="XP_005103773.1"/>
    </source>
</evidence>
<dbReference type="InterPro" id="IPR001356">
    <property type="entry name" value="HD"/>
</dbReference>
<feature type="compositionally biased region" description="Low complexity" evidence="5">
    <location>
        <begin position="599"/>
        <end position="613"/>
    </location>
</feature>
<gene>
    <name evidence="8" type="primary">LOC101854734</name>
</gene>
<feature type="region of interest" description="Disordered" evidence="5">
    <location>
        <begin position="1"/>
        <end position="28"/>
    </location>
</feature>
<accession>A0ABM0JXD4</accession>
<dbReference type="PANTHER" id="PTHR11850">
    <property type="entry name" value="HOMEOBOX PROTEIN TRANSCRIPTION FACTORS"/>
    <property type="match status" value="1"/>
</dbReference>
<evidence type="ECO:0000313" key="7">
    <source>
        <dbReference type="Proteomes" id="UP000694888"/>
    </source>
</evidence>
<organism evidence="7 8">
    <name type="scientific">Aplysia californica</name>
    <name type="common">California sea hare</name>
    <dbReference type="NCBI Taxonomy" id="6500"/>
    <lineage>
        <taxon>Eukaryota</taxon>
        <taxon>Metazoa</taxon>
        <taxon>Spiralia</taxon>
        <taxon>Lophotrochozoa</taxon>
        <taxon>Mollusca</taxon>
        <taxon>Gastropoda</taxon>
        <taxon>Heterobranchia</taxon>
        <taxon>Euthyneura</taxon>
        <taxon>Tectipleura</taxon>
        <taxon>Aplysiida</taxon>
        <taxon>Aplysioidea</taxon>
        <taxon>Aplysiidae</taxon>
        <taxon>Aplysia</taxon>
    </lineage>
</organism>
<evidence type="ECO:0000256" key="4">
    <source>
        <dbReference type="PROSITE-ProRule" id="PRU00108"/>
    </source>
</evidence>